<sequence>MLNNNSTYRVIFGCSDSWLGVNIEIFSGFVKGNAEFYLCINVKKSEKMYIYIMGVFL</sequence>
<organism evidence="1">
    <name type="scientific">uncultured bacterium contig00070</name>
    <dbReference type="NCBI Taxonomy" id="1181551"/>
    <lineage>
        <taxon>Bacteria</taxon>
        <taxon>environmental samples</taxon>
    </lineage>
</organism>
<reference evidence="1" key="1">
    <citation type="submission" date="2012-03" db="EMBL/GenBank/DDBJ databases">
        <title>Functional metagenomics reveals considerable lignocellulase gene clusters in the gut microbiome of a wood-feeding higher termite.</title>
        <authorList>
            <person name="Liu N."/>
        </authorList>
    </citation>
    <scope>NUCLEOTIDE SEQUENCE</scope>
</reference>
<proteinExistence type="predicted"/>
<evidence type="ECO:0000313" key="1">
    <source>
        <dbReference type="EMBL" id="AGS53574.1"/>
    </source>
</evidence>
<dbReference type="AlphaFoldDB" id="A0A806KK08"/>
<name>A0A806KK08_9BACT</name>
<dbReference type="EMBL" id="JQ844237">
    <property type="protein sequence ID" value="AGS53574.1"/>
    <property type="molecule type" value="Genomic_DNA"/>
</dbReference>
<accession>A0A806KK08</accession>
<protein>
    <submittedName>
        <fullName evidence="1">Uncharacterized protein</fullName>
    </submittedName>
</protein>